<dbReference type="AlphaFoldDB" id="A0A7H1QBC9"/>
<proteinExistence type="predicted"/>
<protein>
    <submittedName>
        <fullName evidence="1">Uncharacterized protein</fullName>
    </submittedName>
</protein>
<evidence type="ECO:0000313" key="2">
    <source>
        <dbReference type="Proteomes" id="UP000516422"/>
    </source>
</evidence>
<accession>A0A7H1QBC9</accession>
<organism evidence="1 2">
    <name type="scientific">Streptomyces griseofuscus</name>
    <dbReference type="NCBI Taxonomy" id="146922"/>
    <lineage>
        <taxon>Bacteria</taxon>
        <taxon>Bacillati</taxon>
        <taxon>Actinomycetota</taxon>
        <taxon>Actinomycetes</taxon>
        <taxon>Kitasatosporales</taxon>
        <taxon>Streptomycetaceae</taxon>
        <taxon>Streptomyces</taxon>
    </lineage>
</organism>
<name>A0A7H1QBC9_9ACTN</name>
<dbReference type="KEGG" id="sgf:HEP81_07377"/>
<sequence length="91" mass="9050">MGGCGSWRSASDSTRDRRCPGCSAHLGSDHDQVASLSTEAQTCGFLLAATGSVLAAALHAATGSWTAPLTALIPALLVCAVAGMRAGHDPG</sequence>
<reference evidence="1 2" key="1">
    <citation type="submission" date="2020-04" db="EMBL/GenBank/DDBJ databases">
        <title>Characterization and engineering of Streptomyces griseofuscus DSM40191 as a potential heterologous host for expression of BGCs.</title>
        <authorList>
            <person name="Gren T."/>
            <person name="Whitford C.M."/>
            <person name="Mohite O.S."/>
            <person name="Joergensen T.S."/>
            <person name="Nielsen J.B."/>
            <person name="Lee S.Y."/>
            <person name="Weber T."/>
        </authorList>
    </citation>
    <scope>NUCLEOTIDE SEQUENCE [LARGE SCALE GENOMIC DNA]</scope>
    <source>
        <strain evidence="1 2">DSM 40191</strain>
    </source>
</reference>
<dbReference type="Proteomes" id="UP000516422">
    <property type="component" value="Chromosome"/>
</dbReference>
<dbReference type="EMBL" id="CP051006">
    <property type="protein sequence ID" value="QNT97609.1"/>
    <property type="molecule type" value="Genomic_DNA"/>
</dbReference>
<evidence type="ECO:0000313" key="1">
    <source>
        <dbReference type="EMBL" id="QNT97609.1"/>
    </source>
</evidence>
<gene>
    <name evidence="1" type="ORF">HEP81_07377</name>
</gene>